<reference evidence="4" key="1">
    <citation type="submission" date="2016-11" db="UniProtKB">
        <authorList>
            <consortium name="WormBaseParasite"/>
        </authorList>
    </citation>
    <scope>IDENTIFICATION</scope>
</reference>
<protein>
    <submittedName>
        <fullName evidence="4">Reverse transcriptase domain-containing protein</fullName>
    </submittedName>
</protein>
<dbReference type="InterPro" id="IPR043502">
    <property type="entry name" value="DNA/RNA_pol_sf"/>
</dbReference>
<dbReference type="SUPFAM" id="SSF56219">
    <property type="entry name" value="DNase I-like"/>
    <property type="match status" value="1"/>
</dbReference>
<evidence type="ECO:0000259" key="2">
    <source>
        <dbReference type="PROSITE" id="PS50878"/>
    </source>
</evidence>
<dbReference type="InterPro" id="IPR000477">
    <property type="entry name" value="RT_dom"/>
</dbReference>
<keyword evidence="3" id="KW-1185">Reference proteome</keyword>
<dbReference type="InterPro" id="IPR036691">
    <property type="entry name" value="Endo/exonu/phosph_ase_sf"/>
</dbReference>
<feature type="compositionally biased region" description="Basic and acidic residues" evidence="1">
    <location>
        <begin position="34"/>
        <end position="62"/>
    </location>
</feature>
<dbReference type="Pfam" id="PF00078">
    <property type="entry name" value="RVT_1"/>
    <property type="match status" value="1"/>
</dbReference>
<dbReference type="Pfam" id="PF12150">
    <property type="entry name" value="MFP2b"/>
    <property type="match status" value="2"/>
</dbReference>
<feature type="region of interest" description="Disordered" evidence="1">
    <location>
        <begin position="964"/>
        <end position="1216"/>
    </location>
</feature>
<feature type="domain" description="Reverse transcriptase" evidence="2">
    <location>
        <begin position="555"/>
        <end position="809"/>
    </location>
</feature>
<dbReference type="WBParaSite" id="MhA1_Contig288.frz3.fgene1">
    <property type="protein sequence ID" value="MhA1_Contig288.frz3.fgene1"/>
    <property type="gene ID" value="MhA1_Contig288.frz3.fgene1"/>
</dbReference>
<dbReference type="InterPro" id="IPR045817">
    <property type="entry name" value="OPA1_C"/>
</dbReference>
<proteinExistence type="predicted"/>
<feature type="compositionally biased region" description="Acidic residues" evidence="1">
    <location>
        <begin position="1401"/>
        <end position="1410"/>
    </location>
</feature>
<feature type="compositionally biased region" description="Basic and acidic residues" evidence="1">
    <location>
        <begin position="13"/>
        <end position="23"/>
    </location>
</feature>
<evidence type="ECO:0000313" key="4">
    <source>
        <dbReference type="WBParaSite" id="MhA1_Contig288.frz3.fgene1"/>
    </source>
</evidence>
<dbReference type="Pfam" id="PF19434">
    <property type="entry name" value="OPA1_C"/>
    <property type="match status" value="1"/>
</dbReference>
<feature type="compositionally biased region" description="Basic and acidic residues" evidence="1">
    <location>
        <begin position="1189"/>
        <end position="1199"/>
    </location>
</feature>
<feature type="compositionally biased region" description="Polar residues" evidence="1">
    <location>
        <begin position="1097"/>
        <end position="1137"/>
    </location>
</feature>
<feature type="compositionally biased region" description="Acidic residues" evidence="1">
    <location>
        <begin position="1068"/>
        <end position="1083"/>
    </location>
</feature>
<feature type="compositionally biased region" description="Basic and acidic residues" evidence="1">
    <location>
        <begin position="987"/>
        <end position="1023"/>
    </location>
</feature>
<dbReference type="PRINTS" id="PR01345">
    <property type="entry name" value="CERVTRCPTASE"/>
</dbReference>
<feature type="region of interest" description="Disordered" evidence="1">
    <location>
        <begin position="1"/>
        <end position="62"/>
    </location>
</feature>
<name>A0A1I8BLL1_MELHA</name>
<feature type="compositionally biased region" description="Low complexity" evidence="1">
    <location>
        <begin position="972"/>
        <end position="981"/>
    </location>
</feature>
<sequence length="1730" mass="197586">MLWRRRNCVLLDQRQKGGRREGTSKLGQSSGEDSETKTTEETEDGEKKDEDGEKRMMPKKKTDESDADGVFFLILQKIVMTTPVPKDDKWAFIQNGEQFPENCVNAFGRQNIYIALSYKNGEPIHGYAWNNVGILQASFPHANAELTGADMDGMIQVFNRESRRGGGVALIYNKALKIVKKFTGTVHGCEVIVAEINTYKLILLYRPPNLSISNSTKLFKFLNNHIEDNTILLGDFNLNNKDIEWFRSYQKPNSSIGLSFIDFLEFTRNDQILDLCLSNSDDLSYTNTLPCSISSDHLLVSFSIICSKFKKSRIKPNKLYLFDPKSTKILNYFLSLSLNNNFYSVYNIHEKNTLLTKTISNFIECYIPHALTNYGQIRPKYPKAILGSIAQKRTLWRLMKQDRERYKPEYDSISLHIRIQIRNFYAKKENQYLSKDKLNIFKYMKNFINKKSLEIPTLVYNTNIITHDTNKAQIFAKLFSKHYTPITNDSNYSTSFNFNTNIPTLTDIDFDASTISEILRKLPNKNGTSPDGISYRYLKNCWFIISPYLSEIFRASMDSGSIPEIWKSSIVVPIFKKGERNNPENYRPISLTCAICRVIERIIVTKIYEFLTRNKLISENQFGFLRNRSTTLQLIKTINDFSDAMENNQHLDFPHDLLLFRLRLIGIGGKLIQWISNFITNRKFTVKINESYSDDYHVTSGVPQGSVLGPVLFLIYINDLPDIIPVGISIKLFADDVKLYVTHKSNQERKQLELALINISQWCKEWKIKIAPTKSFVLHIGNNNPKHQYKLDQNIITEVQSIRDLGILIDNKLKFTEHISNIIKSAYYRMRLLFKYLKTRSIKIWKSVYTSYIRSLLEYSTVNWSPNSKKDINRLEKCQKFYTKIALKKCRLPYIRYQNRLTLFELPTLENRRKILDLVTIYKIINGYTCLDPKSLFNFSERSSSSLCYGVAIAFFLLKGKKEDEGKEGDTEAGTKSATSAAGGGESEAKTTEGAEAKTEDGEKKDEDGKEGEGEEKTAESAAERGAAPGTKSAVETSGEEGTAKEAGTDAGGTEDAGDDAKPASAEGGEDEGEEGTESEEEEKNLLTSRRRRNKHSSTLNVLISFKLQRNNNPNDGGNSTSAETTPAAPDNSTTSEVVDKTEPPNDGGNSTSAEREPAAPDNPTTSDSVAKTEPPMLWRRRNCVLLDQRQKGGRREGTSKLGQSSGEDSETKTTEETEDVFFLILQKIVMTTPVPKDDKWAFIQNGEQFPENCVNAFGRQNIYIALSYKNGEPIHGYAWNNVGILQASFPHANAELTGADMDGMIQLLQYVGDHNTLGYWYEWINYKDRFEKTDKRQLVRCGDSMPILWVNRPGGALLGNLNTKSYKIITRNLVGGPGDCGCDVCLADKLRDEYQREEMGNEADVGEEEGTGREPTEERDGILKATQMTTRNMSMAVADCFWRMVRESIEAQADAFRASRSNLETEWRNTFTHQLTRDELFEKRVIQLNSVADQVVPDRRAWEQSCEFMQKACSDRLEELKKTLDCKKAARGPSGISGWLSWSSPTPEQQINKAIQDELFSILSTNPDHKQSLLDDDLTVVRRNLDSKNVPTAEVTQEQIRQQWRLVYRQHFLEKLLQASRDCLSFYQNYKQGIRLDSDLDCQAVVFFYRINRMLELSCNALRQQVVNTEQRRLEKEVKEILNDWSQDNEKKKQYLTGRQVELAEELAQVRFIQEKLEEFIIQLHQEKP</sequence>
<evidence type="ECO:0000313" key="3">
    <source>
        <dbReference type="Proteomes" id="UP000095281"/>
    </source>
</evidence>
<dbReference type="SUPFAM" id="SSF141739">
    <property type="entry name" value="MFPT repeat-like"/>
    <property type="match status" value="2"/>
</dbReference>
<accession>A0A1I8BLL1</accession>
<feature type="region of interest" description="Disordered" evidence="1">
    <location>
        <begin position="1398"/>
        <end position="1419"/>
    </location>
</feature>
<evidence type="ECO:0000256" key="1">
    <source>
        <dbReference type="SAM" id="MobiDB-lite"/>
    </source>
</evidence>
<dbReference type="CDD" id="cd01650">
    <property type="entry name" value="RT_nLTR_like"/>
    <property type="match status" value="1"/>
</dbReference>
<dbReference type="PANTHER" id="PTHR33332">
    <property type="entry name" value="REVERSE TRANSCRIPTASE DOMAIN-CONTAINING PROTEIN"/>
    <property type="match status" value="1"/>
</dbReference>
<dbReference type="InterPro" id="IPR021010">
    <property type="entry name" value="Cytosolic_motility_protein"/>
</dbReference>
<dbReference type="SUPFAM" id="SSF56672">
    <property type="entry name" value="DNA/RNA polymerases"/>
    <property type="match status" value="1"/>
</dbReference>
<organism evidence="3 4">
    <name type="scientific">Meloidogyne hapla</name>
    <name type="common">Root-knot nematode worm</name>
    <dbReference type="NCBI Taxonomy" id="6305"/>
    <lineage>
        <taxon>Eukaryota</taxon>
        <taxon>Metazoa</taxon>
        <taxon>Ecdysozoa</taxon>
        <taxon>Nematoda</taxon>
        <taxon>Chromadorea</taxon>
        <taxon>Rhabditida</taxon>
        <taxon>Tylenchina</taxon>
        <taxon>Tylenchomorpha</taxon>
        <taxon>Tylenchoidea</taxon>
        <taxon>Meloidogynidae</taxon>
        <taxon>Meloidogyninae</taxon>
        <taxon>Meloidogyne</taxon>
    </lineage>
</organism>
<dbReference type="Proteomes" id="UP000095281">
    <property type="component" value="Unplaced"/>
</dbReference>
<dbReference type="Gene3D" id="3.60.10.10">
    <property type="entry name" value="Endonuclease/exonuclease/phosphatase"/>
    <property type="match status" value="1"/>
</dbReference>
<dbReference type="PROSITE" id="PS50878">
    <property type="entry name" value="RT_POL"/>
    <property type="match status" value="1"/>
</dbReference>